<dbReference type="EMBL" id="JACAZE010000002">
    <property type="protein sequence ID" value="KAF7321127.1"/>
    <property type="molecule type" value="Genomic_DNA"/>
</dbReference>
<dbReference type="InterPro" id="IPR011527">
    <property type="entry name" value="ABC1_TM_dom"/>
</dbReference>
<keyword evidence="5 7" id="KW-1133">Transmembrane helix</keyword>
<feature type="transmembrane region" description="Helical" evidence="7">
    <location>
        <begin position="372"/>
        <end position="391"/>
    </location>
</feature>
<dbReference type="PANTHER" id="PTHR24223">
    <property type="entry name" value="ATP-BINDING CASSETTE SUB-FAMILY C"/>
    <property type="match status" value="1"/>
</dbReference>
<keyword evidence="4" id="KW-0067">ATP-binding</keyword>
<evidence type="ECO:0000256" key="2">
    <source>
        <dbReference type="ARBA" id="ARBA00022692"/>
    </source>
</evidence>
<feature type="transmembrane region" description="Helical" evidence="7">
    <location>
        <begin position="348"/>
        <end position="366"/>
    </location>
</feature>
<dbReference type="GO" id="GO:0140359">
    <property type="term" value="F:ABC-type transporter activity"/>
    <property type="evidence" value="ECO:0007669"/>
    <property type="project" value="InterPro"/>
</dbReference>
<keyword evidence="6 7" id="KW-0472">Membrane</keyword>
<evidence type="ECO:0000313" key="10">
    <source>
        <dbReference type="Proteomes" id="UP000613580"/>
    </source>
</evidence>
<dbReference type="Proteomes" id="UP000613580">
    <property type="component" value="Unassembled WGS sequence"/>
</dbReference>
<evidence type="ECO:0000259" key="8">
    <source>
        <dbReference type="PROSITE" id="PS50929"/>
    </source>
</evidence>
<keyword evidence="10" id="KW-1185">Reference proteome</keyword>
<protein>
    <recommendedName>
        <fullName evidence="8">ABC transmembrane type-1 domain-containing protein</fullName>
    </recommendedName>
</protein>
<evidence type="ECO:0000256" key="5">
    <source>
        <dbReference type="ARBA" id="ARBA00022989"/>
    </source>
</evidence>
<dbReference type="InterPro" id="IPR036640">
    <property type="entry name" value="ABC1_TM_sf"/>
</dbReference>
<evidence type="ECO:0000256" key="3">
    <source>
        <dbReference type="ARBA" id="ARBA00022741"/>
    </source>
</evidence>
<organism evidence="9 10">
    <name type="scientific">Mycena chlorophos</name>
    <name type="common">Agaric fungus</name>
    <name type="synonym">Agaricus chlorophos</name>
    <dbReference type="NCBI Taxonomy" id="658473"/>
    <lineage>
        <taxon>Eukaryota</taxon>
        <taxon>Fungi</taxon>
        <taxon>Dikarya</taxon>
        <taxon>Basidiomycota</taxon>
        <taxon>Agaricomycotina</taxon>
        <taxon>Agaricomycetes</taxon>
        <taxon>Agaricomycetidae</taxon>
        <taxon>Agaricales</taxon>
        <taxon>Marasmiineae</taxon>
        <taxon>Mycenaceae</taxon>
        <taxon>Mycena</taxon>
    </lineage>
</organism>
<dbReference type="GO" id="GO:0016020">
    <property type="term" value="C:membrane"/>
    <property type="evidence" value="ECO:0007669"/>
    <property type="project" value="InterPro"/>
</dbReference>
<evidence type="ECO:0000313" key="9">
    <source>
        <dbReference type="EMBL" id="KAF7321127.1"/>
    </source>
</evidence>
<keyword evidence="3" id="KW-0547">Nucleotide-binding</keyword>
<dbReference type="PROSITE" id="PS50929">
    <property type="entry name" value="ABC_TM1F"/>
    <property type="match status" value="1"/>
</dbReference>
<feature type="domain" description="ABC transmembrane type-1" evidence="8">
    <location>
        <begin position="232"/>
        <end position="394"/>
    </location>
</feature>
<proteinExistence type="predicted"/>
<dbReference type="AlphaFoldDB" id="A0A8H6TQR7"/>
<dbReference type="Gene3D" id="1.20.1560.10">
    <property type="entry name" value="ABC transporter type 1, transmembrane domain"/>
    <property type="match status" value="1"/>
</dbReference>
<evidence type="ECO:0000256" key="6">
    <source>
        <dbReference type="ARBA" id="ARBA00023136"/>
    </source>
</evidence>
<keyword evidence="1" id="KW-0813">Transport</keyword>
<reference evidence="9" key="1">
    <citation type="submission" date="2020-05" db="EMBL/GenBank/DDBJ databases">
        <title>Mycena genomes resolve the evolution of fungal bioluminescence.</title>
        <authorList>
            <person name="Tsai I.J."/>
        </authorList>
    </citation>
    <scope>NUCLEOTIDE SEQUENCE</scope>
    <source>
        <strain evidence="9">110903Hualien_Pintung</strain>
    </source>
</reference>
<dbReference type="InterPro" id="IPR050173">
    <property type="entry name" value="ABC_transporter_C-like"/>
</dbReference>
<evidence type="ECO:0000256" key="4">
    <source>
        <dbReference type="ARBA" id="ARBA00022840"/>
    </source>
</evidence>
<accession>A0A8H6TQR7</accession>
<feature type="transmembrane region" description="Helical" evidence="7">
    <location>
        <begin position="231"/>
        <end position="252"/>
    </location>
</feature>
<dbReference type="GO" id="GO:0005524">
    <property type="term" value="F:ATP binding"/>
    <property type="evidence" value="ECO:0007669"/>
    <property type="project" value="UniProtKB-KW"/>
</dbReference>
<name>A0A8H6TQR7_MYCCL</name>
<dbReference type="PANTHER" id="PTHR24223:SF356">
    <property type="entry name" value="ATP-BINDING CASSETTE TRANSPORTER ABC4"/>
    <property type="match status" value="1"/>
</dbReference>
<evidence type="ECO:0000256" key="7">
    <source>
        <dbReference type="SAM" id="Phobius"/>
    </source>
</evidence>
<feature type="transmembrane region" description="Helical" evidence="7">
    <location>
        <begin position="75"/>
        <end position="92"/>
    </location>
</feature>
<dbReference type="SUPFAM" id="SSF90123">
    <property type="entry name" value="ABC transporter transmembrane region"/>
    <property type="match status" value="1"/>
</dbReference>
<gene>
    <name evidence="9" type="ORF">HMN09_00200700</name>
</gene>
<feature type="transmembrane region" description="Helical" evidence="7">
    <location>
        <begin position="279"/>
        <end position="299"/>
    </location>
</feature>
<evidence type="ECO:0000256" key="1">
    <source>
        <dbReference type="ARBA" id="ARBA00022448"/>
    </source>
</evidence>
<dbReference type="OrthoDB" id="6500128at2759"/>
<comment type="caution">
    <text evidence="9">The sequence shown here is derived from an EMBL/GenBank/DDBJ whole genome shotgun (WGS) entry which is preliminary data.</text>
</comment>
<sequence length="394" mass="43693">MPDFSFKENASPILTALVLAGLPFALISTDSSSQSTAQVEHIHATLARLDAFRLLSCIPLVFFSLRQRSISTQSIPFLISAVLCAITVFSSAKSRASLRKYATLSLFLGFVIDLRAFQAGVEPPVERIALAALLAIVVPLASPRIYSPADPKNPSAVPNPEQTASILSLAFYSFLDPTVFLGKRLKQIPYDSLPPLADYDSAKYLKESCFKFFKPDEHLVFGILRAFRWDIATLVATSVVIVLSKFAAPMGLRRLLRFLESTSRTSSSNVSTSGPLEPWIWVFWLFAGPALLTLADNWYMFLVSRTTHHLETVLTQLIFEHALRMRINGRLNNMITHDVRAIVMGKRLLLSLVYQPLMFGLSVWFLYGSLGWSAFVGMAATIVLLPVPGYTGKR</sequence>
<keyword evidence="2 7" id="KW-0812">Transmembrane</keyword>